<keyword evidence="1" id="KW-0812">Transmembrane</keyword>
<dbReference type="RefSeq" id="WP_010073883.1">
    <property type="nucleotide sequence ID" value="NC_014393.1"/>
</dbReference>
<protein>
    <submittedName>
        <fullName evidence="3">Uncharacterized protein</fullName>
    </submittedName>
</protein>
<proteinExistence type="predicted"/>
<evidence type="ECO:0000256" key="2">
    <source>
        <dbReference type="SAM" id="SignalP"/>
    </source>
</evidence>
<sequence length="335" mass="37428">MKKLVISLMLIISILATPVLAETNDAITKSSDEVLLQVEENDKFNDSIANVTADKKMVIDGYNRRKQRDNTLPNIDANDVRAYENIKIHAFTNIKSSDFYDGYEKRLDLNEFLDPENAIIAVYRDSKKQYVDSILFVKNTQATEKSINGWESISSATILLSEETIKFLSDKENIKNLLETTNVKNPKNLKVVTGIHGIDGAIYLEQDGKQIIIPLSDGVTYGEDIKVCSKFTPYLASDFFKARKVAALEMQKNIEKESLKPPSEKLYGLQYPINYENLEAVNLLTTNIISNDSISESSGKNSNYGSYLLAAGVGIVGISIILGVLYKRKSNCLDQ</sequence>
<keyword evidence="2" id="KW-0732">Signal</keyword>
<evidence type="ECO:0000313" key="3">
    <source>
        <dbReference type="EMBL" id="ADL53542.1"/>
    </source>
</evidence>
<dbReference type="HOGENOM" id="CLU_828207_0_0_9"/>
<feature type="transmembrane region" description="Helical" evidence="1">
    <location>
        <begin position="304"/>
        <end position="326"/>
    </location>
</feature>
<gene>
    <name evidence="3" type="ordered locus">Clocel_3876</name>
</gene>
<keyword evidence="1" id="KW-0472">Membrane</keyword>
<evidence type="ECO:0000256" key="1">
    <source>
        <dbReference type="SAM" id="Phobius"/>
    </source>
</evidence>
<dbReference type="KEGG" id="ccb:Clocel_3876"/>
<reference evidence="3 4" key="1">
    <citation type="submission" date="2010-08" db="EMBL/GenBank/DDBJ databases">
        <title>Complete sequence of Clostridium cellulovorans 743B.</title>
        <authorList>
            <consortium name="US DOE Joint Genome Institute"/>
            <person name="Lucas S."/>
            <person name="Copeland A."/>
            <person name="Lapidus A."/>
            <person name="Cheng J.-F."/>
            <person name="Bruce D."/>
            <person name="Goodwin L."/>
            <person name="Pitluck S."/>
            <person name="Chertkov O."/>
            <person name="Detter J.C."/>
            <person name="Han C."/>
            <person name="Tapia R."/>
            <person name="Land M."/>
            <person name="Hauser L."/>
            <person name="Chang Y.-J."/>
            <person name="Jeffries C."/>
            <person name="Kyrpides N."/>
            <person name="Ivanova N."/>
            <person name="Mikhailova N."/>
            <person name="Hemme C.L."/>
            <person name="Woyke T."/>
        </authorList>
    </citation>
    <scope>NUCLEOTIDE SEQUENCE [LARGE SCALE GENOMIC DNA]</scope>
    <source>
        <strain evidence="4">ATCC 35296 / DSM 3052 / OCM 3 / 743B</strain>
    </source>
</reference>
<dbReference type="OrthoDB" id="9962754at2"/>
<keyword evidence="1" id="KW-1133">Transmembrane helix</keyword>
<dbReference type="AlphaFoldDB" id="D9SKX0"/>
<dbReference type="Proteomes" id="UP000002730">
    <property type="component" value="Chromosome"/>
</dbReference>
<accession>D9SKX0</accession>
<feature type="chain" id="PRO_5003128279" evidence="2">
    <location>
        <begin position="22"/>
        <end position="335"/>
    </location>
</feature>
<keyword evidence="4" id="KW-1185">Reference proteome</keyword>
<feature type="signal peptide" evidence="2">
    <location>
        <begin position="1"/>
        <end position="21"/>
    </location>
</feature>
<evidence type="ECO:0000313" key="4">
    <source>
        <dbReference type="Proteomes" id="UP000002730"/>
    </source>
</evidence>
<dbReference type="eggNOG" id="ENOG502ZZBZ">
    <property type="taxonomic scope" value="Bacteria"/>
</dbReference>
<dbReference type="EMBL" id="CP002160">
    <property type="protein sequence ID" value="ADL53542.1"/>
    <property type="molecule type" value="Genomic_DNA"/>
</dbReference>
<organism evidence="3 4">
    <name type="scientific">Clostridium cellulovorans (strain ATCC 35296 / DSM 3052 / OCM 3 / 743B)</name>
    <dbReference type="NCBI Taxonomy" id="573061"/>
    <lineage>
        <taxon>Bacteria</taxon>
        <taxon>Bacillati</taxon>
        <taxon>Bacillota</taxon>
        <taxon>Clostridia</taxon>
        <taxon>Eubacteriales</taxon>
        <taxon>Clostridiaceae</taxon>
        <taxon>Clostridium</taxon>
    </lineage>
</organism>
<name>D9SKX0_CLOC7</name>